<dbReference type="GO" id="GO:0003735">
    <property type="term" value="F:structural constituent of ribosome"/>
    <property type="evidence" value="ECO:0007669"/>
    <property type="project" value="InterPro"/>
</dbReference>
<reference evidence="7 8" key="2">
    <citation type="journal article" date="2021" name="Genomics">
        <title>High-quality reference genome for Clonorchis sinensis.</title>
        <authorList>
            <person name="Young N.D."/>
            <person name="Stroehlein A.J."/>
            <person name="Kinkar L."/>
            <person name="Wang T."/>
            <person name="Sohn W.M."/>
            <person name="Chang B.C.H."/>
            <person name="Kaur P."/>
            <person name="Weisz D."/>
            <person name="Dudchenko O."/>
            <person name="Aiden E.L."/>
            <person name="Korhonen P.K."/>
            <person name="Gasser R.B."/>
        </authorList>
    </citation>
    <scope>NUCLEOTIDE SEQUENCE [LARGE SCALE GENOMIC DNA]</scope>
    <source>
        <strain evidence="7">Cs-k2</strain>
    </source>
</reference>
<dbReference type="AlphaFoldDB" id="A0A419PG52"/>
<dbReference type="InterPro" id="IPR010729">
    <property type="entry name" value="Ribosomal_uL29_mit"/>
</dbReference>
<keyword evidence="3 7" id="KW-0689">Ribosomal protein</keyword>
<evidence type="ECO:0000256" key="1">
    <source>
        <dbReference type="ARBA" id="ARBA00004173"/>
    </source>
</evidence>
<comment type="caution">
    <text evidence="7">The sequence shown here is derived from an EMBL/GenBank/DDBJ whole genome shotgun (WGS) entry which is preliminary data.</text>
</comment>
<keyword evidence="5" id="KW-0687">Ribonucleoprotein</keyword>
<evidence type="ECO:0000256" key="5">
    <source>
        <dbReference type="ARBA" id="ARBA00023274"/>
    </source>
</evidence>
<dbReference type="GO" id="GO:0005762">
    <property type="term" value="C:mitochondrial large ribosomal subunit"/>
    <property type="evidence" value="ECO:0007669"/>
    <property type="project" value="TreeGrafter"/>
</dbReference>
<dbReference type="OrthoDB" id="270763at2759"/>
<dbReference type="Gene3D" id="6.10.330.20">
    <property type="match status" value="1"/>
</dbReference>
<keyword evidence="8" id="KW-1185">Reference proteome</keyword>
<dbReference type="Pfam" id="PF06984">
    <property type="entry name" value="MRP-L47"/>
    <property type="match status" value="1"/>
</dbReference>
<organism evidence="7 8">
    <name type="scientific">Clonorchis sinensis</name>
    <name type="common">Chinese liver fluke</name>
    <dbReference type="NCBI Taxonomy" id="79923"/>
    <lineage>
        <taxon>Eukaryota</taxon>
        <taxon>Metazoa</taxon>
        <taxon>Spiralia</taxon>
        <taxon>Lophotrochozoa</taxon>
        <taxon>Platyhelminthes</taxon>
        <taxon>Trematoda</taxon>
        <taxon>Digenea</taxon>
        <taxon>Opisthorchiida</taxon>
        <taxon>Opisthorchiata</taxon>
        <taxon>Opisthorchiidae</taxon>
        <taxon>Clonorchis</taxon>
    </lineage>
</organism>
<gene>
    <name evidence="7" type="ORF">CSKR_100640</name>
</gene>
<dbReference type="PANTHER" id="PTHR21183:SF18">
    <property type="entry name" value="LARGE RIBOSOMAL SUBUNIT PROTEIN UL29M"/>
    <property type="match status" value="1"/>
</dbReference>
<sequence>MGTPGLNSPVVNDIGRNGPIAQSMALVHQSYRFQYLNSVKTWLLASIILQRPAPTLETQMQEKQAGFRPGTGCIGHTNRFLYKYSAEEECPRIFNYTSCSLFPQFWSFESFQQPSEALHLVMFGKATLSLPVQLDVRQRSGTWCYLQVNSASICEQNSLSRSNNSNYRLVSTTTNRRGLEEFFDDAKHWGETSVPSGRPWRKEELRLKSNSDLHRLWYILLKERNMLMTMEEEHYRCLERMPNSERFEKVEESMENIMYVVQERNQAEALLEDGEWIGPKTVHDVDVLGRPCVRLTSEHTEPRVADKRAQADERMQGEKTIDLLRLEREKQMRKRRERRRQECFSDRKKLWDQLDYLRDTTLPKV</sequence>
<reference evidence="7 8" key="1">
    <citation type="journal article" date="2018" name="Biotechnol. Adv.">
        <title>Improved genomic resources and new bioinformatic workflow for the carcinogenic parasite Clonorchis sinensis: Biotechnological implications.</title>
        <authorList>
            <person name="Wang D."/>
            <person name="Korhonen P.K."/>
            <person name="Gasser R.B."/>
            <person name="Young N.D."/>
        </authorList>
    </citation>
    <scope>NUCLEOTIDE SEQUENCE [LARGE SCALE GENOMIC DNA]</scope>
    <source>
        <strain evidence="7">Cs-k2</strain>
    </source>
</reference>
<dbReference type="EMBL" id="NIRI02000042">
    <property type="protein sequence ID" value="KAG5449271.1"/>
    <property type="molecule type" value="Genomic_DNA"/>
</dbReference>
<proteinExistence type="inferred from homology"/>
<evidence type="ECO:0000313" key="7">
    <source>
        <dbReference type="EMBL" id="KAG5449271.1"/>
    </source>
</evidence>
<evidence type="ECO:0000256" key="4">
    <source>
        <dbReference type="ARBA" id="ARBA00023128"/>
    </source>
</evidence>
<protein>
    <recommendedName>
        <fullName evidence="6">Large ribosomal subunit protein uL29m</fullName>
    </recommendedName>
</protein>
<evidence type="ECO:0000256" key="3">
    <source>
        <dbReference type="ARBA" id="ARBA00022980"/>
    </source>
</evidence>
<dbReference type="PANTHER" id="PTHR21183">
    <property type="entry name" value="RIBOSOMAL PROTEIN L47, MITOCHONDRIAL-RELATED"/>
    <property type="match status" value="1"/>
</dbReference>
<evidence type="ECO:0000313" key="8">
    <source>
        <dbReference type="Proteomes" id="UP000286415"/>
    </source>
</evidence>
<accession>A0A419PG52</accession>
<name>A0A419PG52_CLOSI</name>
<comment type="subcellular location">
    <subcellularLocation>
        <location evidence="1">Mitochondrion</location>
    </subcellularLocation>
</comment>
<dbReference type="GO" id="GO:0032543">
    <property type="term" value="P:mitochondrial translation"/>
    <property type="evidence" value="ECO:0007669"/>
    <property type="project" value="TreeGrafter"/>
</dbReference>
<dbReference type="InterPro" id="IPR038340">
    <property type="entry name" value="MRP-L47_sf"/>
</dbReference>
<dbReference type="Proteomes" id="UP000286415">
    <property type="component" value="Unassembled WGS sequence"/>
</dbReference>
<comment type="similarity">
    <text evidence="2">Belongs to the universal ribosomal protein uL29 family.</text>
</comment>
<dbReference type="InParanoid" id="A0A419PG52"/>
<dbReference type="STRING" id="79923.A0A419PG52"/>
<keyword evidence="4" id="KW-0496">Mitochondrion</keyword>
<evidence type="ECO:0000256" key="6">
    <source>
        <dbReference type="ARBA" id="ARBA00035289"/>
    </source>
</evidence>
<evidence type="ECO:0000256" key="2">
    <source>
        <dbReference type="ARBA" id="ARBA00009254"/>
    </source>
</evidence>